<proteinExistence type="predicted"/>
<dbReference type="Proteomes" id="UP000298061">
    <property type="component" value="Unassembled WGS sequence"/>
</dbReference>
<name>A0A4Y9ZRA3_9AGAM</name>
<gene>
    <name evidence="2" type="ORF">EWM64_g7662</name>
</gene>
<dbReference type="InterPro" id="IPR007250">
    <property type="entry name" value="HSP9_HSP12"/>
</dbReference>
<feature type="compositionally biased region" description="Polar residues" evidence="1">
    <location>
        <begin position="39"/>
        <end position="70"/>
    </location>
</feature>
<evidence type="ECO:0000313" key="2">
    <source>
        <dbReference type="EMBL" id="TFY76351.1"/>
    </source>
</evidence>
<evidence type="ECO:0000256" key="1">
    <source>
        <dbReference type="SAM" id="MobiDB-lite"/>
    </source>
</evidence>
<dbReference type="Pfam" id="PF04119">
    <property type="entry name" value="HSP9_HSP12"/>
    <property type="match status" value="1"/>
</dbReference>
<reference evidence="2 3" key="1">
    <citation type="submission" date="2019-02" db="EMBL/GenBank/DDBJ databases">
        <title>Genome sequencing of the rare red list fungi Hericium alpestre (H. flagellum).</title>
        <authorList>
            <person name="Buettner E."/>
            <person name="Kellner H."/>
        </authorList>
    </citation>
    <scope>NUCLEOTIDE SEQUENCE [LARGE SCALE GENOMIC DNA]</scope>
    <source>
        <strain evidence="2 3">DSM 108284</strain>
    </source>
</reference>
<dbReference type="STRING" id="135208.A0A4Y9ZRA3"/>
<keyword evidence="3" id="KW-1185">Reference proteome</keyword>
<dbReference type="EMBL" id="SFCI01001235">
    <property type="protein sequence ID" value="TFY76351.1"/>
    <property type="molecule type" value="Genomic_DNA"/>
</dbReference>
<dbReference type="PIRSF" id="PIRSF002590">
    <property type="entry name" value="HSP9/HSP12_fun"/>
    <property type="match status" value="1"/>
</dbReference>
<sequence length="84" mass="8807">MTDTGRQNFGDKVSAAVKPDSEKSNTEHAGDKIKGKTDSAASSAEPQSQKSWTQSASDTVSGNQNKNSESMTDKAKDAVGMGKK</sequence>
<feature type="region of interest" description="Disordered" evidence="1">
    <location>
        <begin position="1"/>
        <end position="84"/>
    </location>
</feature>
<dbReference type="AlphaFoldDB" id="A0A4Y9ZRA3"/>
<accession>A0A4Y9ZRA3</accession>
<protein>
    <submittedName>
        <fullName evidence="2">Uncharacterized protein</fullName>
    </submittedName>
</protein>
<feature type="compositionally biased region" description="Basic and acidic residues" evidence="1">
    <location>
        <begin position="19"/>
        <end position="37"/>
    </location>
</feature>
<evidence type="ECO:0000313" key="3">
    <source>
        <dbReference type="Proteomes" id="UP000298061"/>
    </source>
</evidence>
<dbReference type="OrthoDB" id="2348401at2759"/>
<organism evidence="2 3">
    <name type="scientific">Hericium alpestre</name>
    <dbReference type="NCBI Taxonomy" id="135208"/>
    <lineage>
        <taxon>Eukaryota</taxon>
        <taxon>Fungi</taxon>
        <taxon>Dikarya</taxon>
        <taxon>Basidiomycota</taxon>
        <taxon>Agaricomycotina</taxon>
        <taxon>Agaricomycetes</taxon>
        <taxon>Russulales</taxon>
        <taxon>Hericiaceae</taxon>
        <taxon>Hericium</taxon>
    </lineage>
</organism>
<dbReference type="Gene3D" id="6.10.250.2440">
    <property type="match status" value="2"/>
</dbReference>
<comment type="caution">
    <text evidence="2">The sequence shown here is derived from an EMBL/GenBank/DDBJ whole genome shotgun (WGS) entry which is preliminary data.</text>
</comment>